<dbReference type="HOGENOM" id="CLU_3023944_0_0_9"/>
<keyword evidence="2" id="KW-1185">Reference proteome</keyword>
<dbReference type="RefSeq" id="WP_005215965.1">
    <property type="nucleotide sequence ID" value="NZ_KB291710.1"/>
</dbReference>
<comment type="caution">
    <text evidence="1">The sequence shown here is derived from an EMBL/GenBank/DDBJ whole genome shotgun (WGS) entry which is preliminary data.</text>
</comment>
<dbReference type="EMBL" id="AMEZ01000125">
    <property type="protein sequence ID" value="EKY22512.1"/>
    <property type="molecule type" value="Genomic_DNA"/>
</dbReference>
<dbReference type="eggNOG" id="ENOG503022C">
    <property type="taxonomic scope" value="Bacteria"/>
</dbReference>
<evidence type="ECO:0000313" key="1">
    <source>
        <dbReference type="EMBL" id="EKY22512.1"/>
    </source>
</evidence>
<sequence length="55" mass="6433">MNKFKDKSIEEDIFCEAISNDTPIVNVENIVKANNTNKFNNNKSNIEIEREKFNK</sequence>
<gene>
    <name evidence="1" type="ORF">HMPREF0216_03235</name>
</gene>
<dbReference type="AlphaFoldDB" id="L1Q4H0"/>
<proteinExistence type="predicted"/>
<dbReference type="STRING" id="545697.HMPREF0216_03235"/>
<accession>L1Q4H0</accession>
<dbReference type="PATRIC" id="fig|545697.3.peg.3166"/>
<organism evidence="1 2">
    <name type="scientific">Clostridium celatum DSM 1785</name>
    <dbReference type="NCBI Taxonomy" id="545697"/>
    <lineage>
        <taxon>Bacteria</taxon>
        <taxon>Bacillati</taxon>
        <taxon>Bacillota</taxon>
        <taxon>Clostridia</taxon>
        <taxon>Eubacteriales</taxon>
        <taxon>Clostridiaceae</taxon>
        <taxon>Clostridium</taxon>
    </lineage>
</organism>
<dbReference type="Proteomes" id="UP000010420">
    <property type="component" value="Unassembled WGS sequence"/>
</dbReference>
<name>L1Q4H0_9CLOT</name>
<evidence type="ECO:0000313" key="2">
    <source>
        <dbReference type="Proteomes" id="UP000010420"/>
    </source>
</evidence>
<reference evidence="1 2" key="1">
    <citation type="submission" date="2012-05" db="EMBL/GenBank/DDBJ databases">
        <authorList>
            <person name="Weinstock G."/>
            <person name="Sodergren E."/>
            <person name="Lobos E.A."/>
            <person name="Fulton L."/>
            <person name="Fulton R."/>
            <person name="Courtney L."/>
            <person name="Fronick C."/>
            <person name="O'Laughlin M."/>
            <person name="Godfrey J."/>
            <person name="Wilson R.M."/>
            <person name="Miner T."/>
            <person name="Farmer C."/>
            <person name="Delehaunty K."/>
            <person name="Cordes M."/>
            <person name="Minx P."/>
            <person name="Tomlinson C."/>
            <person name="Chen J."/>
            <person name="Wollam A."/>
            <person name="Pepin K.H."/>
            <person name="Bhonagiri V."/>
            <person name="Zhang X."/>
            <person name="Suruliraj S."/>
            <person name="Warren W."/>
            <person name="Mitreva M."/>
            <person name="Mardis E.R."/>
            <person name="Wilson R.K."/>
        </authorList>
    </citation>
    <scope>NUCLEOTIDE SEQUENCE [LARGE SCALE GENOMIC DNA]</scope>
    <source>
        <strain evidence="1 2">DSM 1785</strain>
    </source>
</reference>
<protein>
    <submittedName>
        <fullName evidence="1">Uncharacterized protein</fullName>
    </submittedName>
</protein>